<organism evidence="2 3">
    <name type="scientific">Citrobacter phage IME-CF2</name>
    <dbReference type="NCBI Taxonomy" id="1673887"/>
    <lineage>
        <taxon>Viruses</taxon>
        <taxon>Duplodnaviria</taxon>
        <taxon>Heunggongvirae</taxon>
        <taxon>Uroviricota</taxon>
        <taxon>Caudoviricetes</taxon>
        <taxon>Pantevenvirales</taxon>
        <taxon>Straboviridae</taxon>
        <taxon>Pseudotevenvirus</taxon>
        <taxon>Pseudotevenvirus imecf2</taxon>
    </lineage>
</organism>
<name>A0A0K0QTE4_9CAUD</name>
<keyword evidence="3" id="KW-1185">Reference proteome</keyword>
<dbReference type="GO" id="GO:0003677">
    <property type="term" value="F:DNA binding"/>
    <property type="evidence" value="ECO:0007669"/>
    <property type="project" value="InterPro"/>
</dbReference>
<dbReference type="EMBL" id="KR869820">
    <property type="protein sequence ID" value="AKR16064.1"/>
    <property type="molecule type" value="Genomic_DNA"/>
</dbReference>
<evidence type="ECO:0000313" key="2">
    <source>
        <dbReference type="EMBL" id="AKR16064.1"/>
    </source>
</evidence>
<feature type="domain" description="HNH nuclease" evidence="1">
    <location>
        <begin position="60"/>
        <end position="102"/>
    </location>
</feature>
<proteinExistence type="predicted"/>
<dbReference type="Gene3D" id="3.90.75.20">
    <property type="match status" value="1"/>
</dbReference>
<dbReference type="GO" id="GO:0004519">
    <property type="term" value="F:endonuclease activity"/>
    <property type="evidence" value="ECO:0007669"/>
    <property type="project" value="UniProtKB-KW"/>
</dbReference>
<sequence>MNEKYTELDELLKCVSVDICIGVVTWTKPTNRKICIGQSAGVVDKNGYTVIGFKGKKFFRHHVIWYAIHGTLPEKPYVIDHVHGVERGDGVSNLQKITQQQNIMKKKVQRNNKSGHKGVHWCNTYNKWVAKIKFNGKSIYIGEYDDLNDAINARIRKSQELFGEFGEI</sequence>
<dbReference type="InterPro" id="IPR016177">
    <property type="entry name" value="DNA-bd_dom_sf"/>
</dbReference>
<dbReference type="InterPro" id="IPR003615">
    <property type="entry name" value="HNH_nuc"/>
</dbReference>
<dbReference type="Proteomes" id="UP000204614">
    <property type="component" value="Segment"/>
</dbReference>
<accession>A0A0K0QTE4</accession>
<dbReference type="SUPFAM" id="SSF54171">
    <property type="entry name" value="DNA-binding domain"/>
    <property type="match status" value="1"/>
</dbReference>
<keyword evidence="2" id="KW-0255">Endonuclease</keyword>
<evidence type="ECO:0000313" key="3">
    <source>
        <dbReference type="Proteomes" id="UP000204614"/>
    </source>
</evidence>
<dbReference type="KEGG" id="vg:26644760"/>
<reference evidence="3" key="1">
    <citation type="submission" date="2015-05" db="EMBL/GenBank/DDBJ databases">
        <authorList>
            <person name="Liu X."/>
            <person name="Tong Y."/>
            <person name="Huang Y."/>
            <person name="An X."/>
            <person name="Mi Z."/>
            <person name="Zhang Z."/>
        </authorList>
    </citation>
    <scope>NUCLEOTIDE SEQUENCE [LARGE SCALE GENOMIC DNA]</scope>
</reference>
<keyword evidence="2" id="KW-0378">Hydrolase</keyword>
<dbReference type="SUPFAM" id="SSF54060">
    <property type="entry name" value="His-Me finger endonucleases"/>
    <property type="match status" value="1"/>
</dbReference>
<dbReference type="InterPro" id="IPR044925">
    <property type="entry name" value="His-Me_finger_sf"/>
</dbReference>
<keyword evidence="2" id="KW-0540">Nuclease</keyword>
<dbReference type="RefSeq" id="YP_009218756.1">
    <property type="nucleotide sequence ID" value="NC_029013.1"/>
</dbReference>
<evidence type="ECO:0000259" key="1">
    <source>
        <dbReference type="Pfam" id="PF13392"/>
    </source>
</evidence>
<dbReference type="Pfam" id="PF13392">
    <property type="entry name" value="HNH_3"/>
    <property type="match status" value="1"/>
</dbReference>
<protein>
    <submittedName>
        <fullName evidence="2">Homing endonuclease</fullName>
    </submittedName>
</protein>
<dbReference type="GeneID" id="26644760"/>